<proteinExistence type="predicted"/>
<gene>
    <name evidence="2" type="ORF">CES86_5271</name>
</gene>
<sequence>MEKSQRRLRNRAATEKDAGKNFESADDPCVGHEHTGIESPE</sequence>
<dbReference type="EMBL" id="NNRN01000065">
    <property type="protein sequence ID" value="OYR23875.1"/>
    <property type="molecule type" value="Genomic_DNA"/>
</dbReference>
<evidence type="ECO:0000313" key="3">
    <source>
        <dbReference type="Proteomes" id="UP000216363"/>
    </source>
</evidence>
<protein>
    <submittedName>
        <fullName evidence="2">Uncharacterized protein</fullName>
    </submittedName>
</protein>
<name>A0A256G9R8_9HYPH</name>
<comment type="caution">
    <text evidence="2">The sequence shown here is derived from an EMBL/GenBank/DDBJ whole genome shotgun (WGS) entry which is preliminary data.</text>
</comment>
<organism evidence="2 3">
    <name type="scientific">Brucella lupini</name>
    <dbReference type="NCBI Taxonomy" id="255457"/>
    <lineage>
        <taxon>Bacteria</taxon>
        <taxon>Pseudomonadati</taxon>
        <taxon>Pseudomonadota</taxon>
        <taxon>Alphaproteobacteria</taxon>
        <taxon>Hyphomicrobiales</taxon>
        <taxon>Brucellaceae</taxon>
        <taxon>Brucella/Ochrobactrum group</taxon>
        <taxon>Brucella</taxon>
    </lineage>
</organism>
<evidence type="ECO:0000256" key="1">
    <source>
        <dbReference type="SAM" id="MobiDB-lite"/>
    </source>
</evidence>
<accession>A0A256G9R8</accession>
<dbReference type="AlphaFoldDB" id="A0A256G9R8"/>
<feature type="compositionally biased region" description="Basic and acidic residues" evidence="1">
    <location>
        <begin position="29"/>
        <end position="41"/>
    </location>
</feature>
<feature type="compositionally biased region" description="Basic residues" evidence="1">
    <location>
        <begin position="1"/>
        <end position="10"/>
    </location>
</feature>
<reference evidence="2 3" key="1">
    <citation type="submission" date="2017-07" db="EMBL/GenBank/DDBJ databases">
        <title>Draft genome of Ochrobactrum lupini type strain LUP21.</title>
        <authorList>
            <person name="Krzyzanowska D.M."/>
            <person name="Jafra S."/>
        </authorList>
    </citation>
    <scope>NUCLEOTIDE SEQUENCE [LARGE SCALE GENOMIC DNA]</scope>
    <source>
        <strain evidence="2 3">LUP21</strain>
    </source>
</reference>
<feature type="region of interest" description="Disordered" evidence="1">
    <location>
        <begin position="1"/>
        <end position="41"/>
    </location>
</feature>
<evidence type="ECO:0000313" key="2">
    <source>
        <dbReference type="EMBL" id="OYR23875.1"/>
    </source>
</evidence>
<dbReference type="Proteomes" id="UP000216363">
    <property type="component" value="Unassembled WGS sequence"/>
</dbReference>